<dbReference type="InterPro" id="IPR016084">
    <property type="entry name" value="Haem_Oase-like_multi-hlx"/>
</dbReference>
<feature type="region of interest" description="Disordered" evidence="1">
    <location>
        <begin position="407"/>
        <end position="444"/>
    </location>
</feature>
<protein>
    <submittedName>
        <fullName evidence="2">Heme oxygenase-like protein</fullName>
    </submittedName>
</protein>
<dbReference type="EMBL" id="QTTT01000001">
    <property type="protein sequence ID" value="REF00415.1"/>
    <property type="molecule type" value="Genomic_DNA"/>
</dbReference>
<feature type="compositionally biased region" description="Basic residues" evidence="1">
    <location>
        <begin position="743"/>
        <end position="752"/>
    </location>
</feature>
<dbReference type="Pfam" id="PF14518">
    <property type="entry name" value="Haem_oxygenas_2"/>
    <property type="match status" value="1"/>
</dbReference>
<feature type="region of interest" description="Disordered" evidence="1">
    <location>
        <begin position="255"/>
        <end position="276"/>
    </location>
</feature>
<feature type="compositionally biased region" description="Basic and acidic residues" evidence="1">
    <location>
        <begin position="753"/>
        <end position="762"/>
    </location>
</feature>
<accession>A0A3D9T6X4</accession>
<feature type="region of interest" description="Disordered" evidence="1">
    <location>
        <begin position="738"/>
        <end position="762"/>
    </location>
</feature>
<dbReference type="OrthoDB" id="6635957at2"/>
<proteinExistence type="predicted"/>
<name>A0A3D9T6X4_9ACTN</name>
<comment type="caution">
    <text evidence="2">The sequence shown here is derived from an EMBL/GenBank/DDBJ whole genome shotgun (WGS) entry which is preliminary data.</text>
</comment>
<feature type="compositionally biased region" description="Pro residues" evidence="1">
    <location>
        <begin position="257"/>
        <end position="272"/>
    </location>
</feature>
<dbReference type="Proteomes" id="UP000256661">
    <property type="component" value="Unassembled WGS sequence"/>
</dbReference>
<sequence>MSFRRRKERFVPPPMTTVDHLLPSLDAACRPRDMYRVALGAQCPPTPRPLVEALNAELLEATAPEVEPATPQWLRHRALAWADAATEGHRRVWGQATHSQLHQVLVPRAVLAFAPLALTSGAWLQRMTSPANADDPVALAVLARYASDLGAGRPHASRGHAYLALLRRLGIADHAAPTAFLANDRRIDHLAFHLPGTVLMMSRCPDDFWWQILGVDLCLRTVGLVPVAHVLRLALPDAADWDAIDLRENRPLLTPAVPDPVMPDGTGPPMPRPDTEHDQKALVQGFQWTLDVLQRWDESLAQDLRLRLDASYEMGELLRDKARQAAVYHQNHQLAGRPLSRWLEECHNDPAPLMAALAAGRLVRPDDPESSPLINALISPQGPMFRIFTRQDVAVIQRWIASLPHSTVSRVPRPAPPGDEDHRPGPGRRTAPDQAPADRRPTGLREAYHLLQRRTETPALREYALDYVHQWLNGARRQLRRDGQSPHQLPRTWPAQGLRAWLAGQHERHARQFHSGDREALPSREALIDSTVQLAPLTLIDGSWLQGFTDYAHGSSDAGHFLFQIYWDELGNGRPDLNHPLIFRRLLTEMGVQVPPTGSRDFARSPLFRDASFRLPVYWLSIGRHTTSFLPEILGLNVAMELSGVGGAYRQSHKALKAHGFSTRFVDIHNTIDNVATGHSAWAADAVDAHMLSLPLSQQGAEPGGTWDRIRIGYRSLTSAPATRRSHVGDLASGMVGQLKDRCGRHRRRHPPTARDRSGTDV</sequence>
<evidence type="ECO:0000313" key="2">
    <source>
        <dbReference type="EMBL" id="REF00415.1"/>
    </source>
</evidence>
<gene>
    <name evidence="2" type="ORF">DFJ69_5950</name>
</gene>
<organism evidence="2 3">
    <name type="scientific">Thermomonospora umbrina</name>
    <dbReference type="NCBI Taxonomy" id="111806"/>
    <lineage>
        <taxon>Bacteria</taxon>
        <taxon>Bacillati</taxon>
        <taxon>Actinomycetota</taxon>
        <taxon>Actinomycetes</taxon>
        <taxon>Streptosporangiales</taxon>
        <taxon>Thermomonosporaceae</taxon>
        <taxon>Thermomonospora</taxon>
    </lineage>
</organism>
<reference evidence="2 3" key="1">
    <citation type="submission" date="2018-08" db="EMBL/GenBank/DDBJ databases">
        <title>Sequencing the genomes of 1000 actinobacteria strains.</title>
        <authorList>
            <person name="Klenk H.-P."/>
        </authorList>
    </citation>
    <scope>NUCLEOTIDE SEQUENCE [LARGE SCALE GENOMIC DNA]</scope>
    <source>
        <strain evidence="2 3">DSM 43927</strain>
    </source>
</reference>
<evidence type="ECO:0000256" key="1">
    <source>
        <dbReference type="SAM" id="MobiDB-lite"/>
    </source>
</evidence>
<evidence type="ECO:0000313" key="3">
    <source>
        <dbReference type="Proteomes" id="UP000256661"/>
    </source>
</evidence>
<dbReference type="AlphaFoldDB" id="A0A3D9T6X4"/>
<keyword evidence="3" id="KW-1185">Reference proteome</keyword>
<dbReference type="Gene3D" id="1.20.910.10">
    <property type="entry name" value="Heme oxygenase-like"/>
    <property type="match status" value="1"/>
</dbReference>
<dbReference type="SMART" id="SM01236">
    <property type="entry name" value="Haem_oxygenase_2"/>
    <property type="match status" value="1"/>
</dbReference>